<dbReference type="InterPro" id="IPR007597">
    <property type="entry name" value="CheC"/>
</dbReference>
<keyword evidence="2" id="KW-0378">Hydrolase</keyword>
<dbReference type="Gene3D" id="3.40.1550.10">
    <property type="entry name" value="CheC-like"/>
    <property type="match status" value="1"/>
</dbReference>
<evidence type="ECO:0000259" key="3">
    <source>
        <dbReference type="Pfam" id="PF04509"/>
    </source>
</evidence>
<keyword evidence="1" id="KW-0145">Chemotaxis</keyword>
<feature type="domain" description="CheC-like protein" evidence="3">
    <location>
        <begin position="8"/>
        <end position="41"/>
    </location>
</feature>
<name>A0ABY5DT72_9ACTN</name>
<dbReference type="CDD" id="cd17909">
    <property type="entry name" value="CheC_ClassI"/>
    <property type="match status" value="1"/>
</dbReference>
<evidence type="ECO:0000256" key="1">
    <source>
        <dbReference type="ARBA" id="ARBA00022500"/>
    </source>
</evidence>
<sequence length="195" mass="19819">MSTYTETQLDALRELANIGSGQAAAALSTMLGHPVDISVPTAAALPLAEAVAVAGNPDEARHGILVPIVGEFEAAVVLLVPEPDAVQLCSVYNLDPSGEDGASFLGEIGNILGTSYINVLAEMSGLDMEPAPPQVVHDMLGAILASVLLASGEDTDTALLLDSALTVEGKPCSLSFLLIPVGGGVHELLGRIGVV</sequence>
<accession>A0ABY5DT72</accession>
<protein>
    <submittedName>
        <fullName evidence="4">Chemotaxis protein CheC</fullName>
    </submittedName>
</protein>
<proteinExistence type="predicted"/>
<dbReference type="InterPro" id="IPR050992">
    <property type="entry name" value="CheZ_family_phosphatases"/>
</dbReference>
<dbReference type="SUPFAM" id="SSF103039">
    <property type="entry name" value="CheC-like"/>
    <property type="match status" value="1"/>
</dbReference>
<dbReference type="Pfam" id="PF04509">
    <property type="entry name" value="CheC"/>
    <property type="match status" value="2"/>
</dbReference>
<organism evidence="4 5">
    <name type="scientific">Paraconexibacter antarcticus</name>
    <dbReference type="NCBI Taxonomy" id="2949664"/>
    <lineage>
        <taxon>Bacteria</taxon>
        <taxon>Bacillati</taxon>
        <taxon>Actinomycetota</taxon>
        <taxon>Thermoleophilia</taxon>
        <taxon>Solirubrobacterales</taxon>
        <taxon>Paraconexibacteraceae</taxon>
        <taxon>Paraconexibacter</taxon>
    </lineage>
</organism>
<evidence type="ECO:0000313" key="4">
    <source>
        <dbReference type="EMBL" id="UTI64675.1"/>
    </source>
</evidence>
<keyword evidence="5" id="KW-1185">Reference proteome</keyword>
<dbReference type="EMBL" id="CP098502">
    <property type="protein sequence ID" value="UTI64675.1"/>
    <property type="molecule type" value="Genomic_DNA"/>
</dbReference>
<evidence type="ECO:0000313" key="5">
    <source>
        <dbReference type="Proteomes" id="UP001056035"/>
    </source>
</evidence>
<evidence type="ECO:0000256" key="2">
    <source>
        <dbReference type="ARBA" id="ARBA00022801"/>
    </source>
</evidence>
<dbReference type="Proteomes" id="UP001056035">
    <property type="component" value="Chromosome"/>
</dbReference>
<feature type="domain" description="CheC-like protein" evidence="3">
    <location>
        <begin position="102"/>
        <end position="136"/>
    </location>
</feature>
<reference evidence="4 5" key="1">
    <citation type="submission" date="2022-06" db="EMBL/GenBank/DDBJ databases">
        <title>Paraconexibacter antarcticus.</title>
        <authorList>
            <person name="Kim C.S."/>
        </authorList>
    </citation>
    <scope>NUCLEOTIDE SEQUENCE [LARGE SCALE GENOMIC DNA]</scope>
    <source>
        <strain evidence="4 5">02-257</strain>
    </source>
</reference>
<gene>
    <name evidence="4" type="ORF">NBH00_00350</name>
</gene>
<dbReference type="InterPro" id="IPR028976">
    <property type="entry name" value="CheC-like_sf"/>
</dbReference>
<dbReference type="PANTHER" id="PTHR43693">
    <property type="entry name" value="PROTEIN PHOSPHATASE CHEZ"/>
    <property type="match status" value="1"/>
</dbReference>
<dbReference type="PANTHER" id="PTHR43693:SF1">
    <property type="entry name" value="PROTEIN PHOSPHATASE CHEZ"/>
    <property type="match status" value="1"/>
</dbReference>
<dbReference type="RefSeq" id="WP_254571374.1">
    <property type="nucleotide sequence ID" value="NZ_CP098502.1"/>
</dbReference>